<protein>
    <submittedName>
        <fullName evidence="1">Histidine phosphatase family protein</fullName>
    </submittedName>
</protein>
<comment type="caution">
    <text evidence="1">The sequence shown here is derived from an EMBL/GenBank/DDBJ whole genome shotgun (WGS) entry which is preliminary data.</text>
</comment>
<accession>A0A5Q6S2M4</accession>
<dbReference type="InterPro" id="IPR029033">
    <property type="entry name" value="His_PPase_superfam"/>
</dbReference>
<sequence length="225" mass="24021">MSAIHLVRHGQASFGADDYDQLSERGYAQSTALGQSWEASGYLPTHAVAGAMKRHAQTAIAALDAAGPSDGYDVDHGWDEFPHESVVEAYAPGAGTSVTDPKEFQRVFVAAVQRWMAGERDEEYPEPYAHFTARVLAAFDRLSDSLGKGDSAVVFTSGGPLAIVAAHVLAGDSPTWTPQAQALWPRLNTVAINAGVTTIITGSSGRTLVSFNEHTHLPPDLVTYR</sequence>
<name>A0A5Q6S2M4_9ACTN</name>
<gene>
    <name evidence="1" type="ORF">FE697_001485</name>
</gene>
<dbReference type="SUPFAM" id="SSF53254">
    <property type="entry name" value="Phosphoglycerate mutase-like"/>
    <property type="match status" value="1"/>
</dbReference>
<dbReference type="Pfam" id="PF00300">
    <property type="entry name" value="His_Phos_1"/>
    <property type="match status" value="1"/>
</dbReference>
<proteinExistence type="predicted"/>
<dbReference type="RefSeq" id="WP_149767602.1">
    <property type="nucleotide sequence ID" value="NZ_VDFQ02000001.1"/>
</dbReference>
<dbReference type="InterPro" id="IPR013078">
    <property type="entry name" value="His_Pase_superF_clade-1"/>
</dbReference>
<reference evidence="1 2" key="1">
    <citation type="submission" date="2019-09" db="EMBL/GenBank/DDBJ databases">
        <title>Mumia zhuanghuii sp. nov. isolated from the intestinal contents of plateau pika (Ochotona curzoniae) in the Qinghai-Tibet plateau of China.</title>
        <authorList>
            <person name="Tian Z."/>
        </authorList>
    </citation>
    <scope>NUCLEOTIDE SEQUENCE [LARGE SCALE GENOMIC DNA]</scope>
    <source>
        <strain evidence="2">350</strain>
    </source>
</reference>
<dbReference type="Gene3D" id="3.40.50.1240">
    <property type="entry name" value="Phosphoglycerate mutase-like"/>
    <property type="match status" value="1"/>
</dbReference>
<evidence type="ECO:0000313" key="1">
    <source>
        <dbReference type="EMBL" id="KAA1424627.1"/>
    </source>
</evidence>
<dbReference type="EMBL" id="VDFQ02000001">
    <property type="protein sequence ID" value="KAA1424627.1"/>
    <property type="molecule type" value="Genomic_DNA"/>
</dbReference>
<dbReference type="OrthoDB" id="280692at2"/>
<dbReference type="CDD" id="cd07067">
    <property type="entry name" value="HP_PGM_like"/>
    <property type="match status" value="1"/>
</dbReference>
<dbReference type="AlphaFoldDB" id="A0A5Q6S2M4"/>
<organism evidence="1 2">
    <name type="scientific">Mumia zhuanghuii</name>
    <dbReference type="NCBI Taxonomy" id="2585211"/>
    <lineage>
        <taxon>Bacteria</taxon>
        <taxon>Bacillati</taxon>
        <taxon>Actinomycetota</taxon>
        <taxon>Actinomycetes</taxon>
        <taxon>Propionibacteriales</taxon>
        <taxon>Nocardioidaceae</taxon>
        <taxon>Mumia</taxon>
    </lineage>
</organism>
<dbReference type="Proteomes" id="UP000307768">
    <property type="component" value="Unassembled WGS sequence"/>
</dbReference>
<evidence type="ECO:0000313" key="2">
    <source>
        <dbReference type="Proteomes" id="UP000307768"/>
    </source>
</evidence>
<dbReference type="SMART" id="SM00855">
    <property type="entry name" value="PGAM"/>
    <property type="match status" value="1"/>
</dbReference>